<keyword evidence="11 12" id="KW-0998">Cell outer membrane</keyword>
<keyword evidence="5 12" id="KW-0812">Transmembrane</keyword>
<evidence type="ECO:0000259" key="15">
    <source>
        <dbReference type="Pfam" id="PF00593"/>
    </source>
</evidence>
<feature type="short sequence motif" description="TonB C-terminal box" evidence="13">
    <location>
        <begin position="774"/>
        <end position="791"/>
    </location>
</feature>
<comment type="caution">
    <text evidence="17">The sequence shown here is derived from an EMBL/GenBank/DDBJ whole genome shotgun (WGS) entry which is preliminary data.</text>
</comment>
<dbReference type="InterPro" id="IPR000531">
    <property type="entry name" value="Beta-barrel_TonB"/>
</dbReference>
<evidence type="ECO:0000256" key="1">
    <source>
        <dbReference type="ARBA" id="ARBA00004571"/>
    </source>
</evidence>
<evidence type="ECO:0000256" key="9">
    <source>
        <dbReference type="ARBA" id="ARBA00023077"/>
    </source>
</evidence>
<organism evidence="17 18">
    <name type="scientific">Massilia eburnea</name>
    <dbReference type="NCBI Taxonomy" id="1776165"/>
    <lineage>
        <taxon>Bacteria</taxon>
        <taxon>Pseudomonadati</taxon>
        <taxon>Pseudomonadota</taxon>
        <taxon>Betaproteobacteria</taxon>
        <taxon>Burkholderiales</taxon>
        <taxon>Oxalobacteraceae</taxon>
        <taxon>Telluria group</taxon>
        <taxon>Massilia</taxon>
    </lineage>
</organism>
<keyword evidence="17" id="KW-0675">Receptor</keyword>
<evidence type="ECO:0000313" key="17">
    <source>
        <dbReference type="EMBL" id="MTW12056.1"/>
    </source>
</evidence>
<accession>A0A6L6QK78</accession>
<keyword evidence="10 12" id="KW-0472">Membrane</keyword>
<dbReference type="SUPFAM" id="SSF56935">
    <property type="entry name" value="Porins"/>
    <property type="match status" value="1"/>
</dbReference>
<comment type="similarity">
    <text evidence="12 14">Belongs to the TonB-dependent receptor family.</text>
</comment>
<dbReference type="InterPro" id="IPR036942">
    <property type="entry name" value="Beta-barrel_TonB_sf"/>
</dbReference>
<gene>
    <name evidence="17" type="ORF">GM658_15730</name>
</gene>
<keyword evidence="7" id="KW-0408">Iron</keyword>
<dbReference type="Pfam" id="PF00593">
    <property type="entry name" value="TonB_dep_Rec_b-barrel"/>
    <property type="match status" value="1"/>
</dbReference>
<reference evidence="17 18" key="1">
    <citation type="submission" date="2019-11" db="EMBL/GenBank/DDBJ databases">
        <title>Type strains purchased from KCTC, JCM and DSMZ.</title>
        <authorList>
            <person name="Lu H."/>
        </authorList>
    </citation>
    <scope>NUCLEOTIDE SEQUENCE [LARGE SCALE GENOMIC DNA]</scope>
    <source>
        <strain evidence="17 18">JCM 31587</strain>
    </source>
</reference>
<evidence type="ECO:0000256" key="7">
    <source>
        <dbReference type="ARBA" id="ARBA00023004"/>
    </source>
</evidence>
<proteinExistence type="inferred from homology"/>
<dbReference type="AlphaFoldDB" id="A0A6L6QK78"/>
<keyword evidence="3 12" id="KW-1134">Transmembrane beta strand</keyword>
<evidence type="ECO:0000256" key="12">
    <source>
        <dbReference type="PROSITE-ProRule" id="PRU01360"/>
    </source>
</evidence>
<sequence>MHTPRITKPEETLMRVSKNNVMLRRSVAAVMMTLPAMYAHPVLAQTADGEKAEGAIDRVIVTARKRAELIQDVPGAVTALSGAQLEKQALPDITALTDIVPNTTLKASRGTNTTLTAFIRGIGQQDPVAGFEQGVGIYLDDIYLARPQGALTDIYDLERIEVLRGPQGTLYGRNTIGGAVKYVTRKLSPNPSFEIKGALGNYKQHDLVLKGSTPINDMLRVGATIGTFNRDGFGKNVVNGRENYNKDVNAARVSAELVPSTDLFIRLAADYTKDDSQPKQGYRLLNAPPPGNEPPLDGAYDTRANLYKVNGHDQQVTTKGASLTIDYNITPDTMFKSVTAHRSSKSYAPIDFDSLNAALWEAPAIYSDKQDSQEFQLTYTGSKWQGVAGLFYMKTNAFNEFDVLYGAGAGFSLLTRDDIDSKTWAVYADASYNVTDAFNVSVGGRWTDDEREAAIYKRTYLGLAGSPNLGNPAAVGLAPNTDLGKDDLHRKDKKFTPKLGFGWKLSPEHNLYGGYQSGFKGGMFDPRMDLAATGGPNTPASLEKRKGVNPEEVDSLELGLKSSLNGGRLQTNAAVFYTDYKNVQIPGSIPTFNAQGQVNGFAGTLTNAGKAKIKGVELEAIARVTDQLSLNGMVSYIDAKYKEWMVASGANLINVAGSAEFQNTPKKSANLGATYEWPVSLFGRGGSMSFNPSLSYKDKVYQAEIVRLTGIASMDALVPQNQMLAQGGFTLWDAGLVWTSSDRRLQIGLHGRNLTDKRYKVAGYAFGGFFSTVTTYYGDPRTYKLTASYKF</sequence>
<dbReference type="OrthoDB" id="8538693at2"/>
<dbReference type="PANTHER" id="PTHR32552">
    <property type="entry name" value="FERRICHROME IRON RECEPTOR-RELATED"/>
    <property type="match status" value="1"/>
</dbReference>
<keyword evidence="9 14" id="KW-0798">TonB box</keyword>
<keyword evidence="6" id="KW-0732">Signal</keyword>
<keyword evidence="8" id="KW-0406">Ion transport</keyword>
<evidence type="ECO:0000256" key="8">
    <source>
        <dbReference type="ARBA" id="ARBA00023065"/>
    </source>
</evidence>
<protein>
    <submittedName>
        <fullName evidence="17">TonB-dependent receptor</fullName>
    </submittedName>
</protein>
<evidence type="ECO:0000256" key="10">
    <source>
        <dbReference type="ARBA" id="ARBA00023136"/>
    </source>
</evidence>
<evidence type="ECO:0000256" key="14">
    <source>
        <dbReference type="RuleBase" id="RU003357"/>
    </source>
</evidence>
<dbReference type="InterPro" id="IPR012910">
    <property type="entry name" value="Plug_dom"/>
</dbReference>
<evidence type="ECO:0000259" key="16">
    <source>
        <dbReference type="Pfam" id="PF07715"/>
    </source>
</evidence>
<dbReference type="PROSITE" id="PS01156">
    <property type="entry name" value="TONB_DEPENDENT_REC_2"/>
    <property type="match status" value="1"/>
</dbReference>
<keyword evidence="18" id="KW-1185">Reference proteome</keyword>
<dbReference type="InterPro" id="IPR010917">
    <property type="entry name" value="TonB_rcpt_CS"/>
</dbReference>
<evidence type="ECO:0000256" key="5">
    <source>
        <dbReference type="ARBA" id="ARBA00022692"/>
    </source>
</evidence>
<evidence type="ECO:0000256" key="3">
    <source>
        <dbReference type="ARBA" id="ARBA00022452"/>
    </source>
</evidence>
<dbReference type="PROSITE" id="PS52016">
    <property type="entry name" value="TONB_DEPENDENT_REC_3"/>
    <property type="match status" value="1"/>
</dbReference>
<evidence type="ECO:0000256" key="2">
    <source>
        <dbReference type="ARBA" id="ARBA00022448"/>
    </source>
</evidence>
<comment type="subcellular location">
    <subcellularLocation>
        <location evidence="1 12">Cell outer membrane</location>
        <topology evidence="1 12">Multi-pass membrane protein</topology>
    </subcellularLocation>
</comment>
<dbReference type="InterPro" id="IPR039426">
    <property type="entry name" value="TonB-dep_rcpt-like"/>
</dbReference>
<evidence type="ECO:0000256" key="6">
    <source>
        <dbReference type="ARBA" id="ARBA00022729"/>
    </source>
</evidence>
<name>A0A6L6QK78_9BURK</name>
<evidence type="ECO:0000256" key="13">
    <source>
        <dbReference type="PROSITE-ProRule" id="PRU10144"/>
    </source>
</evidence>
<dbReference type="GO" id="GO:0006826">
    <property type="term" value="P:iron ion transport"/>
    <property type="evidence" value="ECO:0007669"/>
    <property type="project" value="UniProtKB-KW"/>
</dbReference>
<evidence type="ECO:0000313" key="18">
    <source>
        <dbReference type="Proteomes" id="UP000472320"/>
    </source>
</evidence>
<dbReference type="Gene3D" id="2.40.170.20">
    <property type="entry name" value="TonB-dependent receptor, beta-barrel domain"/>
    <property type="match status" value="1"/>
</dbReference>
<keyword evidence="2 12" id="KW-0813">Transport</keyword>
<dbReference type="PANTHER" id="PTHR32552:SF81">
    <property type="entry name" value="TONB-DEPENDENT OUTER MEMBRANE RECEPTOR"/>
    <property type="match status" value="1"/>
</dbReference>
<dbReference type="Proteomes" id="UP000472320">
    <property type="component" value="Unassembled WGS sequence"/>
</dbReference>
<dbReference type="GO" id="GO:0009279">
    <property type="term" value="C:cell outer membrane"/>
    <property type="evidence" value="ECO:0007669"/>
    <property type="project" value="UniProtKB-SubCell"/>
</dbReference>
<keyword evidence="4" id="KW-0410">Iron transport</keyword>
<dbReference type="CDD" id="cd01347">
    <property type="entry name" value="ligand_gated_channel"/>
    <property type="match status" value="1"/>
</dbReference>
<feature type="domain" description="TonB-dependent receptor plug" evidence="16">
    <location>
        <begin position="71"/>
        <end position="179"/>
    </location>
</feature>
<evidence type="ECO:0000256" key="4">
    <source>
        <dbReference type="ARBA" id="ARBA00022496"/>
    </source>
</evidence>
<dbReference type="Pfam" id="PF07715">
    <property type="entry name" value="Plug"/>
    <property type="match status" value="1"/>
</dbReference>
<feature type="domain" description="TonB-dependent receptor-like beta-barrel" evidence="15">
    <location>
        <begin position="261"/>
        <end position="754"/>
    </location>
</feature>
<dbReference type="EMBL" id="WNKX01000011">
    <property type="protein sequence ID" value="MTW12056.1"/>
    <property type="molecule type" value="Genomic_DNA"/>
</dbReference>
<evidence type="ECO:0000256" key="11">
    <source>
        <dbReference type="ARBA" id="ARBA00023237"/>
    </source>
</evidence>